<protein>
    <submittedName>
        <fullName evidence="2">Uncharacterized protein</fullName>
    </submittedName>
</protein>
<organism evidence="2 3">
    <name type="scientific">Teladorsagia circumcincta</name>
    <name type="common">Brown stomach worm</name>
    <name type="synonym">Ostertagia circumcincta</name>
    <dbReference type="NCBI Taxonomy" id="45464"/>
    <lineage>
        <taxon>Eukaryota</taxon>
        <taxon>Metazoa</taxon>
        <taxon>Ecdysozoa</taxon>
        <taxon>Nematoda</taxon>
        <taxon>Chromadorea</taxon>
        <taxon>Rhabditida</taxon>
        <taxon>Rhabditina</taxon>
        <taxon>Rhabditomorpha</taxon>
        <taxon>Strongyloidea</taxon>
        <taxon>Trichostrongylidae</taxon>
        <taxon>Teladorsagia</taxon>
    </lineage>
</organism>
<gene>
    <name evidence="2" type="ORF">TELCIR_25748</name>
</gene>
<evidence type="ECO:0000313" key="3">
    <source>
        <dbReference type="Proteomes" id="UP000230423"/>
    </source>
</evidence>
<dbReference type="EMBL" id="KZ423035">
    <property type="protein sequence ID" value="PIO52937.1"/>
    <property type="molecule type" value="Genomic_DNA"/>
</dbReference>
<keyword evidence="1" id="KW-1133">Transmembrane helix</keyword>
<proteinExistence type="predicted"/>
<sequence>FMLRRLGHCYEVYPFILLAATLITGMVLTGYYSFTKIEVWMNKAGSKHNLAPWDWERSRDNYWKYGTVFFDMDNRLRKRCELMEMLQDEMLEAAKKRGTR</sequence>
<keyword evidence="1" id="KW-0812">Transmembrane</keyword>
<feature type="non-terminal residue" evidence="2">
    <location>
        <position position="1"/>
    </location>
</feature>
<keyword evidence="3" id="KW-1185">Reference proteome</keyword>
<feature type="transmembrane region" description="Helical" evidence="1">
    <location>
        <begin position="12"/>
        <end position="34"/>
    </location>
</feature>
<reference evidence="2 3" key="1">
    <citation type="submission" date="2015-09" db="EMBL/GenBank/DDBJ databases">
        <title>Draft genome of the parasitic nematode Teladorsagia circumcincta isolate WARC Sus (inbred).</title>
        <authorList>
            <person name="Mitreva M."/>
        </authorList>
    </citation>
    <scope>NUCLEOTIDE SEQUENCE [LARGE SCALE GENOMIC DNA]</scope>
    <source>
        <strain evidence="2 3">S</strain>
    </source>
</reference>
<evidence type="ECO:0000313" key="2">
    <source>
        <dbReference type="EMBL" id="PIO52937.1"/>
    </source>
</evidence>
<dbReference type="AlphaFoldDB" id="A0A2G9T4Q3"/>
<dbReference type="Proteomes" id="UP000230423">
    <property type="component" value="Unassembled WGS sequence"/>
</dbReference>
<dbReference type="OrthoDB" id="5826678at2759"/>
<name>A0A2G9T4Q3_TELCI</name>
<evidence type="ECO:0000256" key="1">
    <source>
        <dbReference type="SAM" id="Phobius"/>
    </source>
</evidence>
<keyword evidence="1" id="KW-0472">Membrane</keyword>
<accession>A0A2G9T4Q3</accession>